<dbReference type="EMBL" id="GG738908">
    <property type="protein sequence ID" value="EFC38400.1"/>
    <property type="molecule type" value="Genomic_DNA"/>
</dbReference>
<organism evidence="2">
    <name type="scientific">Naegleria gruberi</name>
    <name type="common">Amoeba</name>
    <dbReference type="NCBI Taxonomy" id="5762"/>
    <lineage>
        <taxon>Eukaryota</taxon>
        <taxon>Discoba</taxon>
        <taxon>Heterolobosea</taxon>
        <taxon>Tetramitia</taxon>
        <taxon>Eutetramitia</taxon>
        <taxon>Vahlkampfiidae</taxon>
        <taxon>Naegleria</taxon>
    </lineage>
</organism>
<dbReference type="SUPFAM" id="SSF49899">
    <property type="entry name" value="Concanavalin A-like lectins/glucanases"/>
    <property type="match status" value="1"/>
</dbReference>
<dbReference type="InterPro" id="IPR013320">
    <property type="entry name" value="ConA-like_dom_sf"/>
</dbReference>
<sequence length="297" mass="35022">MQSIIITNNTYPHILEIPDELWVEIFRWIKPPNNEEWLFFMINLPMVCKRFYHVLRMSEQGNFFYKFMYEKMFMWRNNKGLKEDGSNNFWFDQLKWEINFYRNCNVIAGKESYRVVQDRSLLKNNVIVFKKSVGSSIASINRPLKINTGCYYFECVFMDKIDSTDNVLFGIVLENQSNEGYIGSDKNSVGYYFSDGAIYYGGKSVKSGYGIKMYKQLVLGLLIDTDNLTLEYVTDITFEKIYLNVVAPNIAEKLHENQSILPCVSILYDNRRMKMKCFEICSYDKCSFIQEVRHQSL</sequence>
<gene>
    <name evidence="1" type="ORF">NAEGRDRAFT_73878</name>
</gene>
<dbReference type="InterPro" id="IPR043136">
    <property type="entry name" value="B30.2/SPRY_sf"/>
</dbReference>
<dbReference type="AlphaFoldDB" id="D2VXU6"/>
<dbReference type="KEGG" id="ngr:NAEGRDRAFT_73878"/>
<evidence type="ECO:0000313" key="1">
    <source>
        <dbReference type="EMBL" id="EFC38400.1"/>
    </source>
</evidence>
<dbReference type="InParanoid" id="D2VXU6"/>
<name>D2VXU6_NAEGR</name>
<dbReference type="Proteomes" id="UP000006671">
    <property type="component" value="Unassembled WGS sequence"/>
</dbReference>
<accession>D2VXU6</accession>
<protein>
    <recommendedName>
        <fullName evidence="3">SPRY domain-containing protein</fullName>
    </recommendedName>
</protein>
<dbReference type="VEuPathDB" id="AmoebaDB:NAEGRDRAFT_73878"/>
<evidence type="ECO:0008006" key="3">
    <source>
        <dbReference type="Google" id="ProtNLM"/>
    </source>
</evidence>
<dbReference type="SUPFAM" id="SSF81383">
    <property type="entry name" value="F-box domain"/>
    <property type="match status" value="1"/>
</dbReference>
<reference evidence="1 2" key="1">
    <citation type="journal article" date="2010" name="Cell">
        <title>The genome of Naegleria gruberi illuminates early eukaryotic versatility.</title>
        <authorList>
            <person name="Fritz-Laylin L.K."/>
            <person name="Prochnik S.E."/>
            <person name="Ginger M.L."/>
            <person name="Dacks J.B."/>
            <person name="Carpenter M.L."/>
            <person name="Field M.C."/>
            <person name="Kuo A."/>
            <person name="Paredez A."/>
            <person name="Chapman J."/>
            <person name="Pham J."/>
            <person name="Shu S."/>
            <person name="Neupane R."/>
            <person name="Cipriano M."/>
            <person name="Mancuso J."/>
            <person name="Tu H."/>
            <person name="Salamov A."/>
            <person name="Lindquist E."/>
            <person name="Shapiro H."/>
            <person name="Lucas S."/>
            <person name="Grigoriev I.V."/>
            <person name="Cande W.Z."/>
            <person name="Fulton C."/>
            <person name="Rokhsar D.S."/>
            <person name="Dawson S.C."/>
        </authorList>
    </citation>
    <scope>NUCLEOTIDE SEQUENCE [LARGE SCALE GENOMIC DNA]</scope>
    <source>
        <strain evidence="1 2">NEG-M</strain>
    </source>
</reference>
<dbReference type="OrthoDB" id="10315801at2759"/>
<dbReference type="RefSeq" id="XP_002671144.1">
    <property type="nucleotide sequence ID" value="XM_002671098.1"/>
</dbReference>
<dbReference type="GeneID" id="8858185"/>
<dbReference type="OMA" id="GSPIDIN"/>
<evidence type="ECO:0000313" key="2">
    <source>
        <dbReference type="Proteomes" id="UP000006671"/>
    </source>
</evidence>
<proteinExistence type="predicted"/>
<dbReference type="Gene3D" id="2.60.120.920">
    <property type="match status" value="1"/>
</dbReference>
<keyword evidence="2" id="KW-1185">Reference proteome</keyword>
<dbReference type="InterPro" id="IPR036047">
    <property type="entry name" value="F-box-like_dom_sf"/>
</dbReference>